<evidence type="ECO:0000256" key="7">
    <source>
        <dbReference type="SAM" id="MobiDB-lite"/>
    </source>
</evidence>
<keyword evidence="4 9" id="KW-0067">ATP-binding</keyword>
<evidence type="ECO:0000256" key="1">
    <source>
        <dbReference type="ARBA" id="ARBA00005417"/>
    </source>
</evidence>
<evidence type="ECO:0000313" key="9">
    <source>
        <dbReference type="EMBL" id="WFP94121.1"/>
    </source>
</evidence>
<feature type="compositionally biased region" description="Basic and acidic residues" evidence="7">
    <location>
        <begin position="263"/>
        <end position="274"/>
    </location>
</feature>
<feature type="region of interest" description="Disordered" evidence="7">
    <location>
        <begin position="255"/>
        <end position="274"/>
    </location>
</feature>
<dbReference type="PANTHER" id="PTHR42734">
    <property type="entry name" value="METAL TRANSPORT SYSTEM ATP-BINDING PROTEIN TM_0124-RELATED"/>
    <property type="match status" value="1"/>
</dbReference>
<keyword evidence="5" id="KW-0864">Zinc transport</keyword>
<dbReference type="PROSITE" id="PS50893">
    <property type="entry name" value="ABC_TRANSPORTER_2"/>
    <property type="match status" value="1"/>
</dbReference>
<dbReference type="EMBL" id="CP121309">
    <property type="protein sequence ID" value="WFP94121.1"/>
    <property type="molecule type" value="Genomic_DNA"/>
</dbReference>
<dbReference type="Proteomes" id="UP001214094">
    <property type="component" value="Plasmid unnamedA"/>
</dbReference>
<keyword evidence="6" id="KW-0406">Ion transport</keyword>
<comment type="similarity">
    <text evidence="1">Belongs to the ABC transporter superfamily.</text>
</comment>
<dbReference type="SUPFAM" id="SSF52540">
    <property type="entry name" value="P-loop containing nucleoside triphosphate hydrolases"/>
    <property type="match status" value="1"/>
</dbReference>
<dbReference type="SMART" id="SM00382">
    <property type="entry name" value="AAA"/>
    <property type="match status" value="1"/>
</dbReference>
<geneLocation type="plasmid" evidence="9 10">
    <name>unnamedA</name>
</geneLocation>
<dbReference type="InterPro" id="IPR003439">
    <property type="entry name" value="ABC_transporter-like_ATP-bd"/>
</dbReference>
<evidence type="ECO:0000256" key="4">
    <source>
        <dbReference type="ARBA" id="ARBA00022840"/>
    </source>
</evidence>
<dbReference type="Pfam" id="PF00005">
    <property type="entry name" value="ABC_tran"/>
    <property type="match status" value="1"/>
</dbReference>
<keyword evidence="9" id="KW-0614">Plasmid</keyword>
<dbReference type="GO" id="GO:0005524">
    <property type="term" value="F:ATP binding"/>
    <property type="evidence" value="ECO:0007669"/>
    <property type="project" value="UniProtKB-KW"/>
</dbReference>
<keyword evidence="5" id="KW-0862">Zinc</keyword>
<dbReference type="PROSITE" id="PS00211">
    <property type="entry name" value="ABC_TRANSPORTER_1"/>
    <property type="match status" value="1"/>
</dbReference>
<dbReference type="InterPro" id="IPR003593">
    <property type="entry name" value="AAA+_ATPase"/>
</dbReference>
<gene>
    <name evidence="9" type="ORF">P4B07_23175</name>
</gene>
<dbReference type="InterPro" id="IPR027417">
    <property type="entry name" value="P-loop_NTPase"/>
</dbReference>
<evidence type="ECO:0000256" key="2">
    <source>
        <dbReference type="ARBA" id="ARBA00022448"/>
    </source>
</evidence>
<evidence type="ECO:0000256" key="3">
    <source>
        <dbReference type="ARBA" id="ARBA00022741"/>
    </source>
</evidence>
<name>A0ABY8HQN2_ENSAD</name>
<proteinExistence type="inferred from homology"/>
<keyword evidence="10" id="KW-1185">Reference proteome</keyword>
<dbReference type="RefSeq" id="WP_051659500.1">
    <property type="nucleotide sequence ID" value="NZ_CAXURO020000002.1"/>
</dbReference>
<protein>
    <submittedName>
        <fullName evidence="9">ABC transporter ATP-binding protein</fullName>
    </submittedName>
</protein>
<sequence>MTLDIKNLAFGYGGRTVGENASLSLESGEVLALLGPNGAGKTTLFKTVLGLLPVKAGDIILDGRPLSAWSRRERARQIAYVPQAHAALFPFTVLEVVLMGRAPHLAPFSSPGARDRRIAMEALGGLGMAHLAMRPYTEISGGERQMALIARALTQEPAILVMDEPTANLDYGNQMRVLSHVRALAARGLSVVLSTHNPDHAFLVADRVALLHASKLSALGLPKDVLTPASLKQLYDIDVVIGSIDGSDARLCAPRLTTPSIRKGTDHGPPERNP</sequence>
<dbReference type="GeneID" id="29521075"/>
<accession>A0ABY8HQN2</accession>
<evidence type="ECO:0000256" key="6">
    <source>
        <dbReference type="ARBA" id="ARBA00023065"/>
    </source>
</evidence>
<evidence type="ECO:0000313" key="10">
    <source>
        <dbReference type="Proteomes" id="UP001214094"/>
    </source>
</evidence>
<reference evidence="9 10" key="1">
    <citation type="submission" date="2023-03" db="EMBL/GenBank/DDBJ databases">
        <title>Comparative genome and transcriptome analysis combination mining strategies for increasing vitamin B12 production of Ensifer adhaerens strain.</title>
        <authorList>
            <person name="Yongheng L."/>
        </authorList>
    </citation>
    <scope>NUCLEOTIDE SEQUENCE [LARGE SCALE GENOMIC DNA]</scope>
    <source>
        <strain evidence="9 10">Casida A-T305</strain>
        <plasmid evidence="9 10">unnamedA</plasmid>
    </source>
</reference>
<dbReference type="InterPro" id="IPR050153">
    <property type="entry name" value="Metal_Ion_Import_ABC"/>
</dbReference>
<evidence type="ECO:0000259" key="8">
    <source>
        <dbReference type="PROSITE" id="PS50893"/>
    </source>
</evidence>
<dbReference type="InterPro" id="IPR017871">
    <property type="entry name" value="ABC_transporter-like_CS"/>
</dbReference>
<keyword evidence="2" id="KW-0813">Transport</keyword>
<keyword evidence="3" id="KW-0547">Nucleotide-binding</keyword>
<dbReference type="CDD" id="cd03214">
    <property type="entry name" value="ABC_Iron-Siderophores_B12_Hemin"/>
    <property type="match status" value="1"/>
</dbReference>
<feature type="domain" description="ABC transporter" evidence="8">
    <location>
        <begin position="3"/>
        <end position="238"/>
    </location>
</feature>
<organism evidence="9 10">
    <name type="scientific">Ensifer adhaerens</name>
    <name type="common">Sinorhizobium morelense</name>
    <dbReference type="NCBI Taxonomy" id="106592"/>
    <lineage>
        <taxon>Bacteria</taxon>
        <taxon>Pseudomonadati</taxon>
        <taxon>Pseudomonadota</taxon>
        <taxon>Alphaproteobacteria</taxon>
        <taxon>Hyphomicrobiales</taxon>
        <taxon>Rhizobiaceae</taxon>
        <taxon>Sinorhizobium/Ensifer group</taxon>
        <taxon>Ensifer</taxon>
    </lineage>
</organism>
<evidence type="ECO:0000256" key="5">
    <source>
        <dbReference type="ARBA" id="ARBA00022906"/>
    </source>
</evidence>
<dbReference type="Gene3D" id="3.40.50.300">
    <property type="entry name" value="P-loop containing nucleotide triphosphate hydrolases"/>
    <property type="match status" value="1"/>
</dbReference>
<dbReference type="PANTHER" id="PTHR42734:SF19">
    <property type="entry name" value="IRON COMPOUNDS ABC TRANSPORTER, ATP-BINDING PROTEIN"/>
    <property type="match status" value="1"/>
</dbReference>